<dbReference type="Gene3D" id="1.20.58.340">
    <property type="entry name" value="Magnesium transport protein CorA, transmembrane region"/>
    <property type="match status" value="1"/>
</dbReference>
<dbReference type="InterPro" id="IPR002523">
    <property type="entry name" value="MgTranspt_CorA/ZnTranspt_ZntB"/>
</dbReference>
<protein>
    <submittedName>
        <fullName evidence="6">Magnesium transporter CorA</fullName>
    </submittedName>
</protein>
<accession>A0A4U7BM00</accession>
<comment type="subcellular location">
    <subcellularLocation>
        <location evidence="1">Cell membrane</location>
        <topology evidence="1">Multi-pass membrane protein</topology>
    </subcellularLocation>
</comment>
<gene>
    <name evidence="6" type="ORF">CQA69_06970</name>
</gene>
<keyword evidence="7" id="KW-1185">Reference proteome</keyword>
<dbReference type="GO" id="GO:0015087">
    <property type="term" value="F:cobalt ion transmembrane transporter activity"/>
    <property type="evidence" value="ECO:0007669"/>
    <property type="project" value="TreeGrafter"/>
</dbReference>
<dbReference type="PANTHER" id="PTHR46494:SF1">
    <property type="entry name" value="CORA FAMILY METAL ION TRANSPORTER (EUROFUNG)"/>
    <property type="match status" value="1"/>
</dbReference>
<organism evidence="6 7">
    <name type="scientific">Campylobacter estrildidarum</name>
    <dbReference type="NCBI Taxonomy" id="2510189"/>
    <lineage>
        <taxon>Bacteria</taxon>
        <taxon>Pseudomonadati</taxon>
        <taxon>Campylobacterota</taxon>
        <taxon>Epsilonproteobacteria</taxon>
        <taxon>Campylobacterales</taxon>
        <taxon>Campylobacteraceae</taxon>
        <taxon>Campylobacter</taxon>
    </lineage>
</organism>
<feature type="transmembrane region" description="Helical" evidence="5">
    <location>
        <begin position="184"/>
        <end position="207"/>
    </location>
</feature>
<evidence type="ECO:0000313" key="7">
    <source>
        <dbReference type="Proteomes" id="UP000308838"/>
    </source>
</evidence>
<evidence type="ECO:0000256" key="2">
    <source>
        <dbReference type="ARBA" id="ARBA00022692"/>
    </source>
</evidence>
<dbReference type="EMBL" id="NXLZ01000012">
    <property type="protein sequence ID" value="TKX29906.1"/>
    <property type="molecule type" value="Genomic_DNA"/>
</dbReference>
<dbReference type="Proteomes" id="UP000308838">
    <property type="component" value="Unassembled WGS sequence"/>
</dbReference>
<keyword evidence="3 5" id="KW-1133">Transmembrane helix</keyword>
<dbReference type="GO" id="GO:0015095">
    <property type="term" value="F:magnesium ion transmembrane transporter activity"/>
    <property type="evidence" value="ECO:0007669"/>
    <property type="project" value="TreeGrafter"/>
</dbReference>
<dbReference type="SUPFAM" id="SSF144083">
    <property type="entry name" value="Magnesium transport protein CorA, transmembrane region"/>
    <property type="match status" value="1"/>
</dbReference>
<evidence type="ECO:0000313" key="6">
    <source>
        <dbReference type="EMBL" id="TKX29906.1"/>
    </source>
</evidence>
<dbReference type="OrthoDB" id="9803416at2"/>
<feature type="transmembrane region" description="Helical" evidence="5">
    <location>
        <begin position="219"/>
        <end position="239"/>
    </location>
</feature>
<dbReference type="PANTHER" id="PTHR46494">
    <property type="entry name" value="CORA FAMILY METAL ION TRANSPORTER (EUROFUNG)"/>
    <property type="match status" value="1"/>
</dbReference>
<proteinExistence type="predicted"/>
<dbReference type="AlphaFoldDB" id="A0A4U7BM00"/>
<dbReference type="RefSeq" id="WP_137621059.1">
    <property type="nucleotide sequence ID" value="NZ_NXLZ01000012.1"/>
</dbReference>
<dbReference type="Pfam" id="PF01544">
    <property type="entry name" value="CorA"/>
    <property type="match status" value="1"/>
</dbReference>
<dbReference type="GO" id="GO:0000287">
    <property type="term" value="F:magnesium ion binding"/>
    <property type="evidence" value="ECO:0007669"/>
    <property type="project" value="TreeGrafter"/>
</dbReference>
<dbReference type="GO" id="GO:0050897">
    <property type="term" value="F:cobalt ion binding"/>
    <property type="evidence" value="ECO:0007669"/>
    <property type="project" value="TreeGrafter"/>
</dbReference>
<evidence type="ECO:0000256" key="1">
    <source>
        <dbReference type="ARBA" id="ARBA00004651"/>
    </source>
</evidence>
<reference evidence="6 7" key="1">
    <citation type="submission" date="2018-05" db="EMBL/GenBank/DDBJ databases">
        <title>Novel Campyloabacter and Helicobacter Species and Strains.</title>
        <authorList>
            <person name="Mannion A.J."/>
            <person name="Shen Z."/>
            <person name="Fox J.G."/>
        </authorList>
    </citation>
    <scope>NUCLEOTIDE SEQUENCE [LARGE SCALE GENOMIC DNA]</scope>
    <source>
        <strain evidence="7">MIT17-664</strain>
    </source>
</reference>
<keyword evidence="2 5" id="KW-0812">Transmembrane</keyword>
<dbReference type="NCBIfam" id="TIGR01167">
    <property type="entry name" value="LPXTG_anchor"/>
    <property type="match status" value="1"/>
</dbReference>
<name>A0A4U7BM00_9BACT</name>
<keyword evidence="4 5" id="KW-0472">Membrane</keyword>
<comment type="caution">
    <text evidence="6">The sequence shown here is derived from an EMBL/GenBank/DDBJ whole genome shotgun (WGS) entry which is preliminary data.</text>
</comment>
<evidence type="ECO:0000256" key="4">
    <source>
        <dbReference type="ARBA" id="ARBA00023136"/>
    </source>
</evidence>
<dbReference type="InterPro" id="IPR045863">
    <property type="entry name" value="CorA_TM1_TM2"/>
</dbReference>
<sequence length="258" mass="30121">MQYDDNLAKFLSKNSNTLYMDFLGQKILILSSLNTKMNKEKVYIFGFEEEYIFKLENTEFKMFNLNDFLNIIRANLDEYKAMNTHFENIIEHKENILLKGNLIKNFFKKSFILKQKINKNLKNLSLLNEALNLLAESSPHKKALKPLIFGVNIALKNSKEILTRLNELHLLINAIKNERINQSLYFLSVLSAIFLPLNLIVGFFGMNTDGLFLNGDKNATWYIFILICLILAIGLIVYYKKRKKELEFDDKISKKSNK</sequence>
<dbReference type="GO" id="GO:0005886">
    <property type="term" value="C:plasma membrane"/>
    <property type="evidence" value="ECO:0007669"/>
    <property type="project" value="UniProtKB-SubCell"/>
</dbReference>
<evidence type="ECO:0000256" key="3">
    <source>
        <dbReference type="ARBA" id="ARBA00022989"/>
    </source>
</evidence>
<evidence type="ECO:0000256" key="5">
    <source>
        <dbReference type="SAM" id="Phobius"/>
    </source>
</evidence>